<dbReference type="Pfam" id="PF00075">
    <property type="entry name" value="RNase_H"/>
    <property type="match status" value="1"/>
</dbReference>
<accession>A0ABQ8SPI6</accession>
<dbReference type="InterPro" id="IPR047565">
    <property type="entry name" value="Alpha-macroglob_thiol-ester_cl"/>
</dbReference>
<evidence type="ECO:0000259" key="8">
    <source>
        <dbReference type="PROSITE" id="PS50879"/>
    </source>
</evidence>
<dbReference type="InterPro" id="IPR012337">
    <property type="entry name" value="RNaseH-like_sf"/>
</dbReference>
<dbReference type="InterPro" id="IPR013783">
    <property type="entry name" value="Ig-like_fold"/>
</dbReference>
<dbReference type="PANTHER" id="PTHR11412">
    <property type="entry name" value="MACROGLOBULIN / COMPLEMENT"/>
    <property type="match status" value="1"/>
</dbReference>
<keyword evidence="4" id="KW-0722">Serine protease inhibitor</keyword>
<dbReference type="InterPro" id="IPR036397">
    <property type="entry name" value="RNaseH_sf"/>
</dbReference>
<evidence type="ECO:0000256" key="7">
    <source>
        <dbReference type="SAM" id="MobiDB-lite"/>
    </source>
</evidence>
<dbReference type="Gene3D" id="3.30.420.10">
    <property type="entry name" value="Ribonuclease H-like superfamily/Ribonuclease H"/>
    <property type="match status" value="1"/>
</dbReference>
<comment type="similarity">
    <text evidence="1">Belongs to the protease inhibitor I39 (alpha-2-macroglobulin) family.</text>
</comment>
<dbReference type="InterPro" id="IPR025398">
    <property type="entry name" value="DUF4371"/>
</dbReference>
<dbReference type="SMART" id="SM01360">
    <property type="entry name" value="A2M"/>
    <property type="match status" value="1"/>
</dbReference>
<dbReference type="Pfam" id="PF14291">
    <property type="entry name" value="DUF4371"/>
    <property type="match status" value="1"/>
</dbReference>
<dbReference type="Gene3D" id="2.60.40.10">
    <property type="entry name" value="Immunoglobulins"/>
    <property type="match status" value="1"/>
</dbReference>
<dbReference type="SUPFAM" id="SSF81296">
    <property type="entry name" value="E set domains"/>
    <property type="match status" value="1"/>
</dbReference>
<dbReference type="SMART" id="SM01419">
    <property type="entry name" value="Thiol-ester_cl"/>
    <property type="match status" value="1"/>
</dbReference>
<dbReference type="Pfam" id="PF07678">
    <property type="entry name" value="TED_complement"/>
    <property type="match status" value="2"/>
</dbReference>
<dbReference type="Gene3D" id="1.50.10.20">
    <property type="match status" value="2"/>
</dbReference>
<keyword evidence="5" id="KW-0882">Thioester bond</keyword>
<dbReference type="InterPro" id="IPR050473">
    <property type="entry name" value="A2M/Complement_sys"/>
</dbReference>
<evidence type="ECO:0000256" key="1">
    <source>
        <dbReference type="ARBA" id="ARBA00010952"/>
    </source>
</evidence>
<evidence type="ECO:0000256" key="6">
    <source>
        <dbReference type="ARBA" id="ARBA00023157"/>
    </source>
</evidence>
<dbReference type="PROSITE" id="PS00477">
    <property type="entry name" value="ALPHA_2_MACROGLOBULIN"/>
    <property type="match status" value="1"/>
</dbReference>
<evidence type="ECO:0000313" key="10">
    <source>
        <dbReference type="Proteomes" id="UP001148838"/>
    </source>
</evidence>
<keyword evidence="10" id="KW-1185">Reference proteome</keyword>
<reference evidence="9 10" key="1">
    <citation type="journal article" date="2022" name="Allergy">
        <title>Genome assembly and annotation of Periplaneta americana reveal a comprehensive cockroach allergen profile.</title>
        <authorList>
            <person name="Wang L."/>
            <person name="Xiong Q."/>
            <person name="Saelim N."/>
            <person name="Wang L."/>
            <person name="Nong W."/>
            <person name="Wan A.T."/>
            <person name="Shi M."/>
            <person name="Liu X."/>
            <person name="Cao Q."/>
            <person name="Hui J.H.L."/>
            <person name="Sookrung N."/>
            <person name="Leung T.F."/>
            <person name="Tungtrongchitr A."/>
            <person name="Tsui S.K.W."/>
        </authorList>
    </citation>
    <scope>NUCLEOTIDE SEQUENCE [LARGE SCALE GENOMIC DNA]</scope>
    <source>
        <strain evidence="9">PWHHKU_190912</strain>
    </source>
</reference>
<dbReference type="InterPro" id="IPR014756">
    <property type="entry name" value="Ig_E-set"/>
</dbReference>
<organism evidence="9 10">
    <name type="scientific">Periplaneta americana</name>
    <name type="common">American cockroach</name>
    <name type="synonym">Blatta americana</name>
    <dbReference type="NCBI Taxonomy" id="6978"/>
    <lineage>
        <taxon>Eukaryota</taxon>
        <taxon>Metazoa</taxon>
        <taxon>Ecdysozoa</taxon>
        <taxon>Arthropoda</taxon>
        <taxon>Hexapoda</taxon>
        <taxon>Insecta</taxon>
        <taxon>Pterygota</taxon>
        <taxon>Neoptera</taxon>
        <taxon>Polyneoptera</taxon>
        <taxon>Dictyoptera</taxon>
        <taxon>Blattodea</taxon>
        <taxon>Blattoidea</taxon>
        <taxon>Blattidae</taxon>
        <taxon>Blattinae</taxon>
        <taxon>Periplaneta</taxon>
    </lineage>
</organism>
<feature type="domain" description="RNase H type-1" evidence="8">
    <location>
        <begin position="1371"/>
        <end position="1502"/>
    </location>
</feature>
<dbReference type="Proteomes" id="UP001148838">
    <property type="component" value="Unassembled WGS sequence"/>
</dbReference>
<proteinExistence type="inferred from homology"/>
<dbReference type="InterPro" id="IPR008930">
    <property type="entry name" value="Terpenoid_cyclase/PrenylTrfase"/>
</dbReference>
<keyword evidence="3" id="KW-0732">Signal</keyword>
<sequence length="1655" mass="183206">MGLIAQNRPPFRPIPAPGQPVVKPDIGPAVVYKPVTRPPLAGPYAFSRIPTPVWNKPRVFLLHDIASTWLFSNLSSGWLFNDAVSTTRLFSVDEIGDSEMIFGEMRPRIRQRLPCIHITVGENLGKNPTRSDGKATIRKTAPDTITSWVVTGFSVNPVHGLGLSEEPRKLKVFRPFFVSLDLPYSVIRGEIVAIPIVVFNYMNKDLVADVTLENEQLENFEFAEISNDVNEKPKLELYRRKKVSVKANSGSTVSFMIIPKKLGHVTIKVTASSTLAGDSVVKKLLVKPEGEIQYRNKAVFVDLRNKKSFNTSVTLDFPNNIVAGSDMVEVSAVGDILGPSIQNLDSLIKMPFGCGEQNMLNFVPNIVVIEYLKNTNQLTQAVEGKALKFMETGYQQELTYRHADGSFSAFGENDPSGSTWLTAFVAKSFRQAMPYIPIEERVIREALHWLSINQAPNGSFPEVGKVSHRDMQGGAAKGLALTAYTLIAFLENQLVAPGIKLISKSDLTILGTPIFLDAAQDIVEQKLLRLKTLLDSWIQASLPIKFGGLGIRKLSDICTPAFLASAHGVLDRIKSIFPSYSDSVQIPFVQEALVRWGEVSNNSDPPSFPVVQKNWDEILISLVKESLQSSFSSDTDRARFLALQQNVSGSWLHAIPSPNIGTLMDPRSFKVSMALRLGCKICHIHKCICGNIVDSYGHHALSCVMSKERLSRHSSLNDIIKRALTSSGVPSILEPSGISISDGKRPDGLTLVPWRVGKSLIWDSTCVDTLAPSHLSSTSKTPGSAAESAAVSKHHKYKHLADNYMFVPFAVETFGSWCSEAKALISTIGRSLESFLGTLEAVNIYISALVSPFSAIMLQENKNWLFGVITREESVESDNIGNYIEYLSSLSEFDHLLANHLESSTVFRGNSPAIQNDLIFAISGVMIKNIKPFVAIVVDETSYCSNQSQLSTVLRYVDNTANVQERFIGFTNVSSDKTADTLFQHVEGVTAEYNVGNKLIAQTYDGASVMAGNINGLKTKVQEKYPQALFVHCYSHVLNLYATQHYRNIINKALDYVVRNMDDLDDIYAIALSSYALNLAQHRAKDTIFNLLESKAHSSGDMKWWVKPIGKDEDKNPWYGVPNSVDVEMTAYGLLTYLQRGLVQDALPIMRWLVSQRNEQGGFASTQDTVIGLHSLAKLAEKISSSAVDISASFSYPGGSPVNMKINKVNAMILQKQELPAKVRKIDISASGSGFAIVQVSYRYNLNVTGAWPLFTLDPQVDKNSDRNHLQLSICSGIKMTIEEKALIQYEKLIRLPGNNWHSYSPLMVQELKQKINIPNLKENLQIKPNPLTLLSIEYNLNLTEEILKSEVSTDVMKQLSLEIINIRYPPQNWLHSYTDGSLISREQGASAGVTCCLFSLYRSLGYGTTSFDGEIVAISESLRNLLFHITKFKNAVILSDSKAAILSIVSKHTPSSQTAEITKMLSQLISLNKRIVFQWIPSHCGILGNENADALAKKGSTATYKPVTKSTYYSVKRFIKSTYLDFNKRNLIAQSQGKKWNSLHHNPQLIPDLPRKSSVAAFRLATGHDCLAKHLHRIGIYQSPNCPLCNSNQEMDSEHFKICVSVADMIILTYLLAFKEPGGSLPPSHKPAIGPYPEQDQSSPHHHIPPPSNP</sequence>
<keyword evidence="6" id="KW-1015">Disulfide bond</keyword>
<dbReference type="PANTHER" id="PTHR11412:SF136">
    <property type="entry name" value="CD109 ANTIGEN"/>
    <property type="match status" value="1"/>
</dbReference>
<evidence type="ECO:0000256" key="3">
    <source>
        <dbReference type="ARBA" id="ARBA00022729"/>
    </source>
</evidence>
<name>A0ABQ8SPI6_PERAM</name>
<dbReference type="InterPro" id="IPR001599">
    <property type="entry name" value="Macroglobln_a2"/>
</dbReference>
<keyword evidence="2" id="KW-0646">Protease inhibitor</keyword>
<dbReference type="SUPFAM" id="SSF53098">
    <property type="entry name" value="Ribonuclease H-like"/>
    <property type="match status" value="1"/>
</dbReference>
<dbReference type="Pfam" id="PF00207">
    <property type="entry name" value="A2M"/>
    <property type="match status" value="1"/>
</dbReference>
<protein>
    <recommendedName>
        <fullName evidence="8">RNase H type-1 domain-containing protein</fullName>
    </recommendedName>
</protein>
<evidence type="ECO:0000256" key="4">
    <source>
        <dbReference type="ARBA" id="ARBA00022900"/>
    </source>
</evidence>
<evidence type="ECO:0000313" key="9">
    <source>
        <dbReference type="EMBL" id="KAJ4436094.1"/>
    </source>
</evidence>
<dbReference type="InterPro" id="IPR011626">
    <property type="entry name" value="Alpha-macroglobulin_TED"/>
</dbReference>
<feature type="region of interest" description="Disordered" evidence="7">
    <location>
        <begin position="1627"/>
        <end position="1655"/>
    </location>
</feature>
<dbReference type="InterPro" id="IPR019742">
    <property type="entry name" value="MacrogloblnA2_CS"/>
</dbReference>
<comment type="caution">
    <text evidence="9">The sequence shown here is derived from an EMBL/GenBank/DDBJ whole genome shotgun (WGS) entry which is preliminary data.</text>
</comment>
<dbReference type="SUPFAM" id="SSF48239">
    <property type="entry name" value="Terpenoid cyclases/Protein prenyltransferases"/>
    <property type="match status" value="1"/>
</dbReference>
<dbReference type="Gene3D" id="2.20.130.20">
    <property type="match status" value="1"/>
</dbReference>
<dbReference type="CDD" id="cd09276">
    <property type="entry name" value="Rnase_HI_RT_non_LTR"/>
    <property type="match status" value="1"/>
</dbReference>
<dbReference type="PROSITE" id="PS50879">
    <property type="entry name" value="RNASE_H_1"/>
    <property type="match status" value="1"/>
</dbReference>
<evidence type="ECO:0000256" key="5">
    <source>
        <dbReference type="ARBA" id="ARBA00022966"/>
    </source>
</evidence>
<dbReference type="EMBL" id="JAJSOF020000023">
    <property type="protein sequence ID" value="KAJ4436094.1"/>
    <property type="molecule type" value="Genomic_DNA"/>
</dbReference>
<gene>
    <name evidence="9" type="ORF">ANN_18721</name>
</gene>
<dbReference type="InterPro" id="IPR002156">
    <property type="entry name" value="RNaseH_domain"/>
</dbReference>
<evidence type="ECO:0000256" key="2">
    <source>
        <dbReference type="ARBA" id="ARBA00022690"/>
    </source>
</evidence>